<dbReference type="GO" id="GO:0033557">
    <property type="term" value="C:Slx1-Slx4 complex"/>
    <property type="evidence" value="ECO:0007669"/>
    <property type="project" value="InterPro"/>
</dbReference>
<keyword evidence="10" id="KW-1185">Reference proteome</keyword>
<feature type="compositionally biased region" description="Basic and acidic residues" evidence="8">
    <location>
        <begin position="376"/>
        <end position="389"/>
    </location>
</feature>
<evidence type="ECO:0000313" key="9">
    <source>
        <dbReference type="EMBL" id="KZF24438.1"/>
    </source>
</evidence>
<dbReference type="STRING" id="1328760.A0A165I618"/>
<feature type="region of interest" description="Disordered" evidence="8">
    <location>
        <begin position="23"/>
        <end position="55"/>
    </location>
</feature>
<accession>A0A165I618</accession>
<proteinExistence type="inferred from homology"/>
<dbReference type="AlphaFoldDB" id="A0A165I618"/>
<evidence type="ECO:0000256" key="5">
    <source>
        <dbReference type="ARBA" id="ARBA00023204"/>
    </source>
</evidence>
<dbReference type="GeneID" id="28897277"/>
<dbReference type="EMBL" id="KV407456">
    <property type="protein sequence ID" value="KZF24438.1"/>
    <property type="molecule type" value="Genomic_DNA"/>
</dbReference>
<evidence type="ECO:0000256" key="2">
    <source>
        <dbReference type="ARBA" id="ARBA00006661"/>
    </source>
</evidence>
<dbReference type="InterPro" id="IPR018574">
    <property type="entry name" value="Structure-sp_endonuc_su_Slx4"/>
</dbReference>
<dbReference type="GO" id="GO:0006260">
    <property type="term" value="P:DNA replication"/>
    <property type="evidence" value="ECO:0007669"/>
    <property type="project" value="InterPro"/>
</dbReference>
<dbReference type="CDD" id="cd22999">
    <property type="entry name" value="SAP_SLX4"/>
    <property type="match status" value="1"/>
</dbReference>
<keyword evidence="3" id="KW-0227">DNA damage</keyword>
<evidence type="ECO:0000256" key="6">
    <source>
        <dbReference type="ARBA" id="ARBA00023242"/>
    </source>
</evidence>
<organism evidence="9 10">
    <name type="scientific">Xylona heveae (strain CBS 132557 / TC161)</name>
    <dbReference type="NCBI Taxonomy" id="1328760"/>
    <lineage>
        <taxon>Eukaryota</taxon>
        <taxon>Fungi</taxon>
        <taxon>Dikarya</taxon>
        <taxon>Ascomycota</taxon>
        <taxon>Pezizomycotina</taxon>
        <taxon>Xylonomycetes</taxon>
        <taxon>Xylonales</taxon>
        <taxon>Xylonaceae</taxon>
        <taxon>Xylona</taxon>
    </lineage>
</organism>
<name>A0A165I618_XYLHT</name>
<dbReference type="Pfam" id="PF09494">
    <property type="entry name" value="Slx4"/>
    <property type="match status" value="1"/>
</dbReference>
<dbReference type="InParanoid" id="A0A165I618"/>
<comment type="similarity">
    <text evidence="2">Belongs to the SLX4 family.</text>
</comment>
<evidence type="ECO:0000256" key="8">
    <source>
        <dbReference type="SAM" id="MobiDB-lite"/>
    </source>
</evidence>
<feature type="compositionally biased region" description="Polar residues" evidence="8">
    <location>
        <begin position="341"/>
        <end position="353"/>
    </location>
</feature>
<keyword evidence="5" id="KW-0234">DNA repair</keyword>
<protein>
    <recommendedName>
        <fullName evidence="7">Structure-specific endonuclease subunit SLX4</fullName>
    </recommendedName>
</protein>
<dbReference type="GO" id="GO:0006281">
    <property type="term" value="P:DNA repair"/>
    <property type="evidence" value="ECO:0007669"/>
    <property type="project" value="UniProtKB-KW"/>
</dbReference>
<gene>
    <name evidence="9" type="ORF">L228DRAFT_245367</name>
</gene>
<evidence type="ECO:0000256" key="3">
    <source>
        <dbReference type="ARBA" id="ARBA00022763"/>
    </source>
</evidence>
<evidence type="ECO:0000256" key="4">
    <source>
        <dbReference type="ARBA" id="ARBA00023172"/>
    </source>
</evidence>
<evidence type="ECO:0000256" key="7">
    <source>
        <dbReference type="ARBA" id="ARBA00029496"/>
    </source>
</evidence>
<sequence length="564" mass="61722">MLGAAYLLDDSKEIVAPTKLIETGSATSIKANTERSHRAPRKSKKEAVTKPRPLSPEEALRKLEDQDILFGTSSQLAREDSPSLIRDLQRAINQSEIDFSQNSVHTNASTLSSSGSRSACSSLSTPIVGYKDLWSAAARDENGLLSGLEVVDLTGSSPYGKRSCKQQLLKIPERESDLDRKITFDLDGGFVRDSPSPPRYVDEVFSEVPSSQLACHEKVLSRVALDGARSLRRREVETSYASNGGEDGFCERMAQVNRPMAQVNRPNLSNEASLHPEKPNFTEFSTPQLSEELSLYGFKPMKNRQQMICLLERCWQGKNRNAWQNPPQSVGMEGSRIAPKTSLQKGSASNATREVTGFANDASVAIRNDTQSESLSRTKERQDRGKEAPRQISSTEQTYLLQSAGKAPSFTARTRSIPGISGGPDEQASLKLKASPVKSRSSLSTGLGSFVPLASSAKSATAGDGMAEDGHGSGSDARMLKQITLAIRAQSRSDNVNNPTWHEKILMYDPIVLEDLAVWLNTEGLAMVGEDEEVGPAMVRLWCERHAVCCLWKTSITSQSRARW</sequence>
<keyword evidence="4" id="KW-0233">DNA recombination</keyword>
<dbReference type="GO" id="GO:0006310">
    <property type="term" value="P:DNA recombination"/>
    <property type="evidence" value="ECO:0007669"/>
    <property type="project" value="UniProtKB-KW"/>
</dbReference>
<feature type="region of interest" description="Disordered" evidence="8">
    <location>
        <begin position="325"/>
        <end position="444"/>
    </location>
</feature>
<comment type="subcellular location">
    <subcellularLocation>
        <location evidence="1">Nucleus</location>
    </subcellularLocation>
</comment>
<feature type="compositionally biased region" description="Polar residues" evidence="8">
    <location>
        <begin position="391"/>
        <end position="401"/>
    </location>
</feature>
<dbReference type="OrthoDB" id="5349119at2759"/>
<evidence type="ECO:0000256" key="1">
    <source>
        <dbReference type="ARBA" id="ARBA00004123"/>
    </source>
</evidence>
<reference evidence="9 10" key="1">
    <citation type="journal article" date="2016" name="Fungal Biol.">
        <title>The genome of Xylona heveae provides a window into fungal endophytism.</title>
        <authorList>
            <person name="Gazis R."/>
            <person name="Kuo A."/>
            <person name="Riley R."/>
            <person name="LaButti K."/>
            <person name="Lipzen A."/>
            <person name="Lin J."/>
            <person name="Amirebrahimi M."/>
            <person name="Hesse C.N."/>
            <person name="Spatafora J.W."/>
            <person name="Henrissat B."/>
            <person name="Hainaut M."/>
            <person name="Grigoriev I.V."/>
            <person name="Hibbett D.S."/>
        </authorList>
    </citation>
    <scope>NUCLEOTIDE SEQUENCE [LARGE SCALE GENOMIC DNA]</scope>
    <source>
        <strain evidence="9 10">TC161</strain>
    </source>
</reference>
<evidence type="ECO:0000313" key="10">
    <source>
        <dbReference type="Proteomes" id="UP000076632"/>
    </source>
</evidence>
<dbReference type="Proteomes" id="UP000076632">
    <property type="component" value="Unassembled WGS sequence"/>
</dbReference>
<dbReference type="RefSeq" id="XP_018189993.1">
    <property type="nucleotide sequence ID" value="XM_018332140.1"/>
</dbReference>
<keyword evidence="6" id="KW-0539">Nucleus</keyword>